<reference evidence="2 3" key="1">
    <citation type="submission" date="2024-05" db="EMBL/GenBank/DDBJ databases">
        <title>Haplotype-resolved chromosome-level genome assembly of Huyou (Citrus changshanensis).</title>
        <authorList>
            <person name="Miao C."/>
            <person name="Chen W."/>
            <person name="Wu Y."/>
            <person name="Wang L."/>
            <person name="Zhao S."/>
            <person name="Grierson D."/>
            <person name="Xu C."/>
            <person name="Chen K."/>
        </authorList>
    </citation>
    <scope>NUCLEOTIDE SEQUENCE [LARGE SCALE GENOMIC DNA]</scope>
    <source>
        <strain evidence="2">01-14</strain>
        <tissue evidence="2">Leaf</tissue>
    </source>
</reference>
<feature type="transmembrane region" description="Helical" evidence="1">
    <location>
        <begin position="75"/>
        <end position="96"/>
    </location>
</feature>
<proteinExistence type="predicted"/>
<sequence length="105" mass="12446">MYHGLIACTAPQILNIWLQVLNIFIIGYALRIFVLLYNYKKMCIRKKKVENALNMSIIIVLCCNHFWVWCGLDLTSYDVIIFFIIKLFVNITSYDVKLNSHFIFF</sequence>
<keyword evidence="1" id="KW-1133">Transmembrane helix</keyword>
<evidence type="ECO:0000313" key="3">
    <source>
        <dbReference type="Proteomes" id="UP001428341"/>
    </source>
</evidence>
<keyword evidence="1" id="KW-0812">Transmembrane</keyword>
<name>A0AAP0QIR3_9ROSI</name>
<evidence type="ECO:0000313" key="2">
    <source>
        <dbReference type="EMBL" id="KAK9193544.1"/>
    </source>
</evidence>
<evidence type="ECO:0000256" key="1">
    <source>
        <dbReference type="SAM" id="Phobius"/>
    </source>
</evidence>
<dbReference type="AlphaFoldDB" id="A0AAP0QIR3"/>
<dbReference type="Proteomes" id="UP001428341">
    <property type="component" value="Unassembled WGS sequence"/>
</dbReference>
<keyword evidence="3" id="KW-1185">Reference proteome</keyword>
<organism evidence="2 3">
    <name type="scientific">Citrus x changshan-huyou</name>
    <dbReference type="NCBI Taxonomy" id="2935761"/>
    <lineage>
        <taxon>Eukaryota</taxon>
        <taxon>Viridiplantae</taxon>
        <taxon>Streptophyta</taxon>
        <taxon>Embryophyta</taxon>
        <taxon>Tracheophyta</taxon>
        <taxon>Spermatophyta</taxon>
        <taxon>Magnoliopsida</taxon>
        <taxon>eudicotyledons</taxon>
        <taxon>Gunneridae</taxon>
        <taxon>Pentapetalae</taxon>
        <taxon>rosids</taxon>
        <taxon>malvids</taxon>
        <taxon>Sapindales</taxon>
        <taxon>Rutaceae</taxon>
        <taxon>Aurantioideae</taxon>
        <taxon>Citrus</taxon>
    </lineage>
</organism>
<gene>
    <name evidence="2" type="ORF">WN944_004241</name>
</gene>
<accession>A0AAP0QIR3</accession>
<feature type="transmembrane region" description="Helical" evidence="1">
    <location>
        <begin position="51"/>
        <end position="69"/>
    </location>
</feature>
<protein>
    <submittedName>
        <fullName evidence="2">Uncharacterized protein</fullName>
    </submittedName>
</protein>
<feature type="transmembrane region" description="Helical" evidence="1">
    <location>
        <begin position="16"/>
        <end position="39"/>
    </location>
</feature>
<keyword evidence="1" id="KW-0472">Membrane</keyword>
<comment type="caution">
    <text evidence="2">The sequence shown here is derived from an EMBL/GenBank/DDBJ whole genome shotgun (WGS) entry which is preliminary data.</text>
</comment>
<dbReference type="EMBL" id="JBCGBO010000006">
    <property type="protein sequence ID" value="KAK9193544.1"/>
    <property type="molecule type" value="Genomic_DNA"/>
</dbReference>